<protein>
    <submittedName>
        <fullName evidence="4">Zinc finger, RING-type</fullName>
    </submittedName>
</protein>
<keyword evidence="2" id="KW-1133">Transmembrane helix</keyword>
<dbReference type="AlphaFoldDB" id="A0AAN8WCY6"/>
<dbReference type="InterPro" id="IPR013083">
    <property type="entry name" value="Znf_RING/FYVE/PHD"/>
</dbReference>
<dbReference type="PANTHER" id="PTHR45676:SF41">
    <property type="entry name" value="RING-H2 FINGER PROTEIN ATL66"/>
    <property type="match status" value="1"/>
</dbReference>
<dbReference type="Pfam" id="PF13639">
    <property type="entry name" value="zf-RING_2"/>
    <property type="match status" value="1"/>
</dbReference>
<dbReference type="PANTHER" id="PTHR45676">
    <property type="entry name" value="RING-H2 FINGER PROTEIN ATL51-RELATED"/>
    <property type="match status" value="1"/>
</dbReference>
<evidence type="ECO:0000256" key="1">
    <source>
        <dbReference type="PROSITE-ProRule" id="PRU00175"/>
    </source>
</evidence>
<keyword evidence="2" id="KW-0472">Membrane</keyword>
<comment type="caution">
    <text evidence="4">The sequence shown here is derived from an EMBL/GenBank/DDBJ whole genome shotgun (WGS) entry which is preliminary data.</text>
</comment>
<accession>A0AAN8WCY6</accession>
<dbReference type="SUPFAM" id="SSF57850">
    <property type="entry name" value="RING/U-box"/>
    <property type="match status" value="1"/>
</dbReference>
<organism evidence="4 5">
    <name type="scientific">Dillenia turbinata</name>
    <dbReference type="NCBI Taxonomy" id="194707"/>
    <lineage>
        <taxon>Eukaryota</taxon>
        <taxon>Viridiplantae</taxon>
        <taxon>Streptophyta</taxon>
        <taxon>Embryophyta</taxon>
        <taxon>Tracheophyta</taxon>
        <taxon>Spermatophyta</taxon>
        <taxon>Magnoliopsida</taxon>
        <taxon>eudicotyledons</taxon>
        <taxon>Gunneridae</taxon>
        <taxon>Pentapetalae</taxon>
        <taxon>Dilleniales</taxon>
        <taxon>Dilleniaceae</taxon>
        <taxon>Dillenia</taxon>
    </lineage>
</organism>
<keyword evidence="5" id="KW-1185">Reference proteome</keyword>
<dbReference type="PROSITE" id="PS50089">
    <property type="entry name" value="ZF_RING_2"/>
    <property type="match status" value="1"/>
</dbReference>
<evidence type="ECO:0000259" key="3">
    <source>
        <dbReference type="PROSITE" id="PS50089"/>
    </source>
</evidence>
<dbReference type="InterPro" id="IPR001841">
    <property type="entry name" value="Znf_RING"/>
</dbReference>
<keyword evidence="2" id="KW-0812">Transmembrane</keyword>
<keyword evidence="1" id="KW-0863">Zinc-finger</keyword>
<reference evidence="4 5" key="1">
    <citation type="submission" date="2023-12" db="EMBL/GenBank/DDBJ databases">
        <title>A high-quality genome assembly for Dillenia turbinata (Dilleniales).</title>
        <authorList>
            <person name="Chanderbali A."/>
        </authorList>
    </citation>
    <scope>NUCLEOTIDE SEQUENCE [LARGE SCALE GENOMIC DNA]</scope>
    <source>
        <strain evidence="4">LSX21</strain>
        <tissue evidence="4">Leaf</tissue>
    </source>
</reference>
<gene>
    <name evidence="4" type="ORF">RJ641_024719</name>
</gene>
<keyword evidence="1" id="KW-0862">Zinc</keyword>
<feature type="domain" description="RING-type" evidence="3">
    <location>
        <begin position="85"/>
        <end position="135"/>
    </location>
</feature>
<evidence type="ECO:0000313" key="4">
    <source>
        <dbReference type="EMBL" id="KAK6943617.1"/>
    </source>
</evidence>
<proteinExistence type="predicted"/>
<evidence type="ECO:0000256" key="2">
    <source>
        <dbReference type="SAM" id="Phobius"/>
    </source>
</evidence>
<name>A0AAN8WCY6_9MAGN</name>
<dbReference type="SMART" id="SM00184">
    <property type="entry name" value="RING"/>
    <property type="match status" value="1"/>
</dbReference>
<dbReference type="Proteomes" id="UP001370490">
    <property type="component" value="Unassembled WGS sequence"/>
</dbReference>
<dbReference type="EMBL" id="JBAMMX010000003">
    <property type="protein sequence ID" value="KAK6943617.1"/>
    <property type="molecule type" value="Genomic_DNA"/>
</dbReference>
<evidence type="ECO:0000313" key="5">
    <source>
        <dbReference type="Proteomes" id="UP001370490"/>
    </source>
</evidence>
<sequence>MNYNIAVVLRLITVLGSVAILYFLMFVVFYYLVLSIIACCESILHAITEERTQRRKEELVKESMIEIVIGKDDGGSKEENSGNKCPVCLAKFKNGELCRVTIGCSHWFHGPCIDQWFDACMSDYPRRNLNCPICRRHLLIV</sequence>
<feature type="transmembrane region" description="Helical" evidence="2">
    <location>
        <begin position="7"/>
        <end position="33"/>
    </location>
</feature>
<dbReference type="Gene3D" id="3.30.40.10">
    <property type="entry name" value="Zinc/RING finger domain, C3HC4 (zinc finger)"/>
    <property type="match status" value="1"/>
</dbReference>
<keyword evidence="1" id="KW-0479">Metal-binding</keyword>
<dbReference type="GO" id="GO:0008270">
    <property type="term" value="F:zinc ion binding"/>
    <property type="evidence" value="ECO:0007669"/>
    <property type="project" value="UniProtKB-KW"/>
</dbReference>